<dbReference type="PROSITE" id="PS00595">
    <property type="entry name" value="AA_TRANSFER_CLASS_5"/>
    <property type="match status" value="1"/>
</dbReference>
<evidence type="ECO:0000256" key="7">
    <source>
        <dbReference type="RuleBase" id="RU004504"/>
    </source>
</evidence>
<evidence type="ECO:0000259" key="8">
    <source>
        <dbReference type="Pfam" id="PF00266"/>
    </source>
</evidence>
<evidence type="ECO:0000256" key="1">
    <source>
        <dbReference type="ARBA" id="ARBA00001933"/>
    </source>
</evidence>
<keyword evidence="5" id="KW-0663">Pyridoxal phosphate</keyword>
<evidence type="ECO:0000256" key="3">
    <source>
        <dbReference type="ARBA" id="ARBA00022576"/>
    </source>
</evidence>
<dbReference type="PANTHER" id="PTHR21152:SF24">
    <property type="entry name" value="ALANINE--GLYOXYLATE AMINOTRANSFERASE 1"/>
    <property type="match status" value="1"/>
</dbReference>
<gene>
    <name evidence="9" type="ORF">HLB29_01595</name>
</gene>
<evidence type="ECO:0000256" key="2">
    <source>
        <dbReference type="ARBA" id="ARBA00009236"/>
    </source>
</evidence>
<dbReference type="InterPro" id="IPR024169">
    <property type="entry name" value="SP_NH2Trfase/AEP_transaminase"/>
</dbReference>
<dbReference type="InterPro" id="IPR015422">
    <property type="entry name" value="PyrdxlP-dep_Trfase_small"/>
</dbReference>
<evidence type="ECO:0000256" key="5">
    <source>
        <dbReference type="ARBA" id="ARBA00022898"/>
    </source>
</evidence>
<protein>
    <submittedName>
        <fullName evidence="9">Alanine--glyoxylate aminotransferase family protein</fullName>
    </submittedName>
</protein>
<keyword evidence="10" id="KW-1185">Reference proteome</keyword>
<dbReference type="SUPFAM" id="SSF53383">
    <property type="entry name" value="PLP-dependent transferases"/>
    <property type="match status" value="1"/>
</dbReference>
<keyword evidence="3 9" id="KW-0032">Aminotransferase</keyword>
<dbReference type="InterPro" id="IPR015421">
    <property type="entry name" value="PyrdxlP-dep_Trfase_major"/>
</dbReference>
<proteinExistence type="inferred from homology"/>
<dbReference type="PIRSF" id="PIRSF000524">
    <property type="entry name" value="SPT"/>
    <property type="match status" value="1"/>
</dbReference>
<dbReference type="RefSeq" id="WP_185623409.1">
    <property type="nucleotide sequence ID" value="NZ_JABGBW010000001.1"/>
</dbReference>
<keyword evidence="4" id="KW-0808">Transferase</keyword>
<dbReference type="InterPro" id="IPR015424">
    <property type="entry name" value="PyrdxlP-dep_Trfase"/>
</dbReference>
<evidence type="ECO:0000313" key="9">
    <source>
        <dbReference type="EMBL" id="MBC2575378.1"/>
    </source>
</evidence>
<evidence type="ECO:0000256" key="4">
    <source>
        <dbReference type="ARBA" id="ARBA00022679"/>
    </source>
</evidence>
<evidence type="ECO:0000256" key="6">
    <source>
        <dbReference type="RuleBase" id="RU004075"/>
    </source>
</evidence>
<dbReference type="GO" id="GO:0008483">
    <property type="term" value="F:transaminase activity"/>
    <property type="evidence" value="ECO:0007669"/>
    <property type="project" value="UniProtKB-KW"/>
</dbReference>
<dbReference type="Pfam" id="PF00266">
    <property type="entry name" value="Aminotran_5"/>
    <property type="match status" value="1"/>
</dbReference>
<sequence length="380" mass="42896">MINKYNYSPGPSYVKENVRLARAYEVTNSDIDIDFVKYYKDTCDLFNKIIDSDNETYIISGEAILGLEAACATLTEDGDRVLVLDNGLYGNGFKDFVSIYGGQPVLFTQDYHNEISSEALEEYLKEDSNFKYATLVHCDTPTGMINDIHKLCPILKKYGILTVVDSVSGMVGERVSVKESKIDILLGGSQKAISAQPGITIVSVSEDAKKSFKNRKTLVRSFYANLRIWENYLEEQYFPYTLPASDIVSFRVALENIVEEGIENVLKRHEKIANAVRKSIKDFGLELFSENDNSNTVTAIKMPEKIKATDISDYILKKHNVLIATSLAEYKDSILRIGHMGENARIEKTLYILNLLEEAFNSFGFKSKKSLTESFIENIY</sequence>
<dbReference type="PANTHER" id="PTHR21152">
    <property type="entry name" value="AMINOTRANSFERASE CLASS V"/>
    <property type="match status" value="1"/>
</dbReference>
<dbReference type="EMBL" id="JABGBW010000001">
    <property type="protein sequence ID" value="MBC2575378.1"/>
    <property type="molecule type" value="Genomic_DNA"/>
</dbReference>
<dbReference type="InterPro" id="IPR000192">
    <property type="entry name" value="Aminotrans_V_dom"/>
</dbReference>
<name>A0ABR6TJH0_9FIRM</name>
<dbReference type="Gene3D" id="3.90.1150.10">
    <property type="entry name" value="Aspartate Aminotransferase, domain 1"/>
    <property type="match status" value="1"/>
</dbReference>
<dbReference type="Gene3D" id="3.40.640.10">
    <property type="entry name" value="Type I PLP-dependent aspartate aminotransferase-like (Major domain)"/>
    <property type="match status" value="1"/>
</dbReference>
<evidence type="ECO:0000313" key="10">
    <source>
        <dbReference type="Proteomes" id="UP000713904"/>
    </source>
</evidence>
<accession>A0ABR6TJH0</accession>
<dbReference type="InterPro" id="IPR020578">
    <property type="entry name" value="Aminotrans_V_PyrdxlP_BS"/>
</dbReference>
<comment type="caution">
    <text evidence="9">The sequence shown here is derived from an EMBL/GenBank/DDBJ whole genome shotgun (WGS) entry which is preliminary data.</text>
</comment>
<comment type="similarity">
    <text evidence="2 6">Belongs to the class-V pyridoxal-phosphate-dependent aminotransferase family.</text>
</comment>
<reference evidence="9 10" key="1">
    <citation type="submission" date="2020-05" db="EMBL/GenBank/DDBJ databases">
        <title>Draft genome of xy-202 and genomic insight in genome of the genus Peptostreptococcus.</title>
        <authorList>
            <person name="Zhang Z."/>
        </authorList>
    </citation>
    <scope>NUCLEOTIDE SEQUENCE [LARGE SCALE GENOMIC DNA]</scope>
    <source>
        <strain evidence="9 10">DSM 27025</strain>
    </source>
</reference>
<dbReference type="Proteomes" id="UP000713904">
    <property type="component" value="Unassembled WGS sequence"/>
</dbReference>
<comment type="cofactor">
    <cofactor evidence="1 7">
        <name>pyridoxal 5'-phosphate</name>
        <dbReference type="ChEBI" id="CHEBI:597326"/>
    </cofactor>
</comment>
<feature type="domain" description="Aminotransferase class V" evidence="8">
    <location>
        <begin position="36"/>
        <end position="323"/>
    </location>
</feature>
<organism evidence="9 10">
    <name type="scientific">Peptostreptococcus canis</name>
    <dbReference type="NCBI Taxonomy" id="1159213"/>
    <lineage>
        <taxon>Bacteria</taxon>
        <taxon>Bacillati</taxon>
        <taxon>Bacillota</taxon>
        <taxon>Clostridia</taxon>
        <taxon>Peptostreptococcales</taxon>
        <taxon>Peptostreptococcaceae</taxon>
        <taxon>Peptostreptococcus</taxon>
    </lineage>
</organism>